<name>A0A267GU66_9PLAT</name>
<organism evidence="7 8">
    <name type="scientific">Macrostomum lignano</name>
    <dbReference type="NCBI Taxonomy" id="282301"/>
    <lineage>
        <taxon>Eukaryota</taxon>
        <taxon>Metazoa</taxon>
        <taxon>Spiralia</taxon>
        <taxon>Lophotrochozoa</taxon>
        <taxon>Platyhelminthes</taxon>
        <taxon>Rhabditophora</taxon>
        <taxon>Macrostomorpha</taxon>
        <taxon>Macrostomida</taxon>
        <taxon>Macrostomidae</taxon>
        <taxon>Macrostomum</taxon>
    </lineage>
</organism>
<dbReference type="Gene3D" id="2.130.10.10">
    <property type="entry name" value="YVTN repeat-like/Quinoprotein amine dehydrogenase"/>
    <property type="match status" value="2"/>
</dbReference>
<keyword evidence="2" id="KW-0677">Repeat</keyword>
<dbReference type="PROSITE" id="PS50294">
    <property type="entry name" value="WD_REPEATS_REGION"/>
    <property type="match status" value="2"/>
</dbReference>
<sequence length="438" mass="46322">VQISVQPDWPLSLADDAPIWINVRQRRRPADSGGGGSGSSRTFRARISPLRPPASAQQVTAEVADQQDGDGETATVKLTLSLLEPGRLCVRYAFGEAVHLATFQSPQTTLDGLHQGKAVNSIDVTPGGIGVSSDAAGRLLVWDSATGEPRRRLEGHTGDVYTCRFFPSGIVAMSGGADCRIRVWACDTGACAAVIVGHVGGVVGLAPIERGRNLVSAGRDGVVRLWDVGQQRCLASYGEAASPPDPVNSLCLVTPGPQLLPAEAAPASDREIGTAGKAALAGHESGWLVCYGLAGQRRAVWRSRQPSAVNFVCSAPTPDAALAAVGCADGRLLALRFDRLQTTSESLEEVADVDHVGEEQRLLMLGPLLCGVFLRRPDRLAVGAQNGACALLSLAPSQQPEILMQLTGPDCDPVYCLAWDAYHLYTGCRDGRVRKYRC</sequence>
<gene>
    <name evidence="7" type="ORF">BOX15_Mlig022838g2</name>
</gene>
<dbReference type="PROSITE" id="PS50082">
    <property type="entry name" value="WD_REPEATS_2"/>
    <property type="match status" value="2"/>
</dbReference>
<evidence type="ECO:0000256" key="4">
    <source>
        <dbReference type="ARBA" id="ARBA00038321"/>
    </source>
</evidence>
<proteinExistence type="inferred from homology"/>
<dbReference type="Pfam" id="PF00400">
    <property type="entry name" value="WD40"/>
    <property type="match status" value="3"/>
</dbReference>
<dbReference type="SMART" id="SM00320">
    <property type="entry name" value="WD40"/>
    <property type="match status" value="4"/>
</dbReference>
<dbReference type="InterPro" id="IPR019775">
    <property type="entry name" value="WD40_repeat_CS"/>
</dbReference>
<evidence type="ECO:0000256" key="5">
    <source>
        <dbReference type="PROSITE-ProRule" id="PRU00221"/>
    </source>
</evidence>
<keyword evidence="1 5" id="KW-0853">WD repeat</keyword>
<evidence type="ECO:0000313" key="8">
    <source>
        <dbReference type="Proteomes" id="UP000215902"/>
    </source>
</evidence>
<feature type="region of interest" description="Disordered" evidence="6">
    <location>
        <begin position="26"/>
        <end position="55"/>
    </location>
</feature>
<dbReference type="EMBL" id="NIVC01000169">
    <property type="protein sequence ID" value="PAA88964.1"/>
    <property type="molecule type" value="Genomic_DNA"/>
</dbReference>
<dbReference type="InterPro" id="IPR015943">
    <property type="entry name" value="WD40/YVTN_repeat-like_dom_sf"/>
</dbReference>
<evidence type="ECO:0000256" key="3">
    <source>
        <dbReference type="ARBA" id="ARBA00022942"/>
    </source>
</evidence>
<dbReference type="Proteomes" id="UP000215902">
    <property type="component" value="Unassembled WGS sequence"/>
</dbReference>
<dbReference type="PROSITE" id="PS00678">
    <property type="entry name" value="WD_REPEATS_1"/>
    <property type="match status" value="1"/>
</dbReference>
<feature type="repeat" description="WD" evidence="5">
    <location>
        <begin position="195"/>
        <end position="236"/>
    </location>
</feature>
<comment type="similarity">
    <text evidence="4">Belongs to the WD repeat PAAF1/RPN14 family.</text>
</comment>
<dbReference type="PANTHER" id="PTHR19857">
    <property type="entry name" value="MITOCHONDRIAL DIVISION PROTEIN 1-RELATED"/>
    <property type="match status" value="1"/>
</dbReference>
<dbReference type="InterPro" id="IPR051179">
    <property type="entry name" value="WD_repeat_multifunction"/>
</dbReference>
<keyword evidence="3" id="KW-0647">Proteasome</keyword>
<comment type="caution">
    <text evidence="7">The sequence shown here is derived from an EMBL/GenBank/DDBJ whole genome shotgun (WGS) entry which is preliminary data.</text>
</comment>
<evidence type="ECO:0000256" key="2">
    <source>
        <dbReference type="ARBA" id="ARBA00022737"/>
    </source>
</evidence>
<dbReference type="PANTHER" id="PTHR19857:SF19">
    <property type="entry name" value="26S PROTEASOME REGULATORY SUBUNIT RPN14"/>
    <property type="match status" value="1"/>
</dbReference>
<accession>A0A267GU66</accession>
<evidence type="ECO:0000256" key="6">
    <source>
        <dbReference type="SAM" id="MobiDB-lite"/>
    </source>
</evidence>
<dbReference type="InterPro" id="IPR001680">
    <property type="entry name" value="WD40_rpt"/>
</dbReference>
<reference evidence="7 8" key="1">
    <citation type="submission" date="2017-06" db="EMBL/GenBank/DDBJ databases">
        <title>A platform for efficient transgenesis in Macrostomum lignano, a flatworm model organism for stem cell research.</title>
        <authorList>
            <person name="Berezikov E."/>
        </authorList>
    </citation>
    <scope>NUCLEOTIDE SEQUENCE [LARGE SCALE GENOMIC DNA]</scope>
    <source>
        <strain evidence="7">DV1</strain>
        <tissue evidence="7">Whole organism</tissue>
    </source>
</reference>
<dbReference type="STRING" id="282301.A0A267GU66"/>
<feature type="non-terminal residue" evidence="7">
    <location>
        <position position="1"/>
    </location>
</feature>
<dbReference type="SUPFAM" id="SSF50978">
    <property type="entry name" value="WD40 repeat-like"/>
    <property type="match status" value="1"/>
</dbReference>
<dbReference type="InterPro" id="IPR036322">
    <property type="entry name" value="WD40_repeat_dom_sf"/>
</dbReference>
<evidence type="ECO:0000256" key="1">
    <source>
        <dbReference type="ARBA" id="ARBA00022574"/>
    </source>
</evidence>
<dbReference type="AlphaFoldDB" id="A0A267GU66"/>
<keyword evidence="8" id="KW-1185">Reference proteome</keyword>
<feature type="repeat" description="WD" evidence="5">
    <location>
        <begin position="153"/>
        <end position="194"/>
    </location>
</feature>
<dbReference type="GO" id="GO:0000502">
    <property type="term" value="C:proteasome complex"/>
    <property type="evidence" value="ECO:0007669"/>
    <property type="project" value="UniProtKB-KW"/>
</dbReference>
<dbReference type="OrthoDB" id="27537at2759"/>
<protein>
    <submittedName>
        <fullName evidence="7">Uncharacterized protein</fullName>
    </submittedName>
</protein>
<evidence type="ECO:0000313" key="7">
    <source>
        <dbReference type="EMBL" id="PAA88964.1"/>
    </source>
</evidence>